<dbReference type="GO" id="GO:0005506">
    <property type="term" value="F:iron ion binding"/>
    <property type="evidence" value="ECO:0007669"/>
    <property type="project" value="InterPro"/>
</dbReference>
<evidence type="ECO:0000256" key="6">
    <source>
        <dbReference type="ARBA" id="ARBA00022982"/>
    </source>
</evidence>
<dbReference type="InterPro" id="IPR050597">
    <property type="entry name" value="Cytochrome_c_Oxidase_Subunit"/>
</dbReference>
<evidence type="ECO:0000313" key="12">
    <source>
        <dbReference type="Proteomes" id="UP000216984"/>
    </source>
</evidence>
<comment type="PTM">
    <text evidence="8">Binds 2 heme c groups covalently per subunit.</text>
</comment>
<dbReference type="AlphaFoldDB" id="A0A7Z1DRN4"/>
<evidence type="ECO:0000256" key="2">
    <source>
        <dbReference type="ARBA" id="ARBA00022448"/>
    </source>
</evidence>
<comment type="subcellular location">
    <subcellularLocation>
        <location evidence="1">Periplasm</location>
    </subcellularLocation>
</comment>
<dbReference type="PROSITE" id="PS51007">
    <property type="entry name" value="CYTC"/>
    <property type="match status" value="2"/>
</dbReference>
<evidence type="ECO:0000256" key="1">
    <source>
        <dbReference type="ARBA" id="ARBA00004418"/>
    </source>
</evidence>
<evidence type="ECO:0000313" key="11">
    <source>
        <dbReference type="EMBL" id="OZC34711.1"/>
    </source>
</evidence>
<evidence type="ECO:0000256" key="5">
    <source>
        <dbReference type="ARBA" id="ARBA00022764"/>
    </source>
</evidence>
<evidence type="ECO:0000259" key="10">
    <source>
        <dbReference type="PROSITE" id="PS51007"/>
    </source>
</evidence>
<keyword evidence="5" id="KW-0574">Periplasm</keyword>
<proteinExistence type="predicted"/>
<dbReference type="GO" id="GO:0042597">
    <property type="term" value="C:periplasmic space"/>
    <property type="evidence" value="ECO:0007669"/>
    <property type="project" value="UniProtKB-SubCell"/>
</dbReference>
<dbReference type="PANTHER" id="PTHR33751">
    <property type="entry name" value="CBB3-TYPE CYTOCHROME C OXIDASE SUBUNIT FIXP"/>
    <property type="match status" value="1"/>
</dbReference>
<keyword evidence="3 8" id="KW-0349">Heme</keyword>
<feature type="binding site" description="axial binding residue" evidence="9">
    <location>
        <position position="155"/>
    </location>
    <ligand>
        <name>heme c</name>
        <dbReference type="ChEBI" id="CHEBI:61717"/>
        <label>2</label>
    </ligand>
    <ligandPart>
        <name>Fe</name>
        <dbReference type="ChEBI" id="CHEBI:18248"/>
    </ligandPart>
</feature>
<protein>
    <submittedName>
        <fullName evidence="11">Cytochrome biogenesis protein ResB</fullName>
    </submittedName>
</protein>
<keyword evidence="2" id="KW-0813">Transport</keyword>
<keyword evidence="7 9" id="KW-0408">Iron</keyword>
<feature type="domain" description="Cytochrome c" evidence="10">
    <location>
        <begin position="43"/>
        <end position="128"/>
    </location>
</feature>
<sequence>MAGCEMLRKLCTGGLLVAGMMAAPVAFSQSVHQALSELESIMADDSRRDAAYAAGKERILFCGSCHGKDGNSRRDYIPNLADQHPLYLFEQFEKFGNGVREDYVMSKLAQTLTVEERINIAVYYSLQQAKPRTSPAPDLIDAGRAKFQAKCSACHGKEAEDFRDMPRLAGQPSEYIKIALKRFKEMDPAAQSSPMIGIAAPLTAGDVEELAAFLTTL</sequence>
<dbReference type="GO" id="GO:0009055">
    <property type="term" value="F:electron transfer activity"/>
    <property type="evidence" value="ECO:0007669"/>
    <property type="project" value="InterPro"/>
</dbReference>
<keyword evidence="4 9" id="KW-0479">Metal-binding</keyword>
<dbReference type="Proteomes" id="UP000216984">
    <property type="component" value="Unassembled WGS sequence"/>
</dbReference>
<feature type="binding site" description="covalent" evidence="8">
    <location>
        <position position="154"/>
    </location>
    <ligand>
        <name>heme c</name>
        <dbReference type="ChEBI" id="CHEBI:61717"/>
        <label>2</label>
    </ligand>
</feature>
<evidence type="ECO:0000256" key="8">
    <source>
        <dbReference type="PIRSR" id="PIRSR000005-1"/>
    </source>
</evidence>
<dbReference type="GO" id="GO:0020037">
    <property type="term" value="F:heme binding"/>
    <property type="evidence" value="ECO:0007669"/>
    <property type="project" value="InterPro"/>
</dbReference>
<evidence type="ECO:0000256" key="7">
    <source>
        <dbReference type="ARBA" id="ARBA00023004"/>
    </source>
</evidence>
<organism evidence="11 12">
    <name type="scientific">Marinobacter vinifirmus</name>
    <dbReference type="NCBI Taxonomy" id="355591"/>
    <lineage>
        <taxon>Bacteria</taxon>
        <taxon>Pseudomonadati</taxon>
        <taxon>Pseudomonadota</taxon>
        <taxon>Gammaproteobacteria</taxon>
        <taxon>Pseudomonadales</taxon>
        <taxon>Marinobacteraceae</taxon>
        <taxon>Marinobacter</taxon>
    </lineage>
</organism>
<feature type="domain" description="Cytochrome c" evidence="10">
    <location>
        <begin position="138"/>
        <end position="217"/>
    </location>
</feature>
<comment type="caution">
    <text evidence="11">The sequence shown here is derived from an EMBL/GenBank/DDBJ whole genome shotgun (WGS) entry which is preliminary data.</text>
</comment>
<name>A0A7Z1DRN4_9GAMM</name>
<dbReference type="PIRSF" id="PIRSF000005">
    <property type="entry name" value="Cytochrome_c4"/>
    <property type="match status" value="1"/>
</dbReference>
<dbReference type="InterPro" id="IPR036909">
    <property type="entry name" value="Cyt_c-like_dom_sf"/>
</dbReference>
<dbReference type="EMBL" id="NEFY01000029">
    <property type="protein sequence ID" value="OZC34711.1"/>
    <property type="molecule type" value="Genomic_DNA"/>
</dbReference>
<feature type="binding site" description="axial binding residue" evidence="9">
    <location>
        <position position="195"/>
    </location>
    <ligand>
        <name>heme c</name>
        <dbReference type="ChEBI" id="CHEBI:61717"/>
        <label>2</label>
    </ligand>
    <ligandPart>
        <name>Fe</name>
        <dbReference type="ChEBI" id="CHEBI:18248"/>
    </ligandPart>
</feature>
<dbReference type="Gene3D" id="1.10.760.10">
    <property type="entry name" value="Cytochrome c-like domain"/>
    <property type="match status" value="2"/>
</dbReference>
<dbReference type="SUPFAM" id="SSF46626">
    <property type="entry name" value="Cytochrome c"/>
    <property type="match status" value="2"/>
</dbReference>
<feature type="binding site" description="covalent" evidence="8">
    <location>
        <position position="151"/>
    </location>
    <ligand>
        <name>heme c</name>
        <dbReference type="ChEBI" id="CHEBI:61717"/>
        <label>2</label>
    </ligand>
</feature>
<dbReference type="InterPro" id="IPR009056">
    <property type="entry name" value="Cyt_c-like_dom"/>
</dbReference>
<feature type="binding site" description="axial binding residue" evidence="9">
    <location>
        <position position="66"/>
    </location>
    <ligand>
        <name>heme c</name>
        <dbReference type="ChEBI" id="CHEBI:61717"/>
        <label>1</label>
    </ligand>
    <ligandPart>
        <name>Fe</name>
        <dbReference type="ChEBI" id="CHEBI:18248"/>
    </ligandPart>
</feature>
<accession>A0A7Z1DRN4</accession>
<reference evidence="11 12" key="1">
    <citation type="submission" date="2017-06" db="EMBL/GenBank/DDBJ databases">
        <title>Draft genome sequence of the halophilic bacterium Marinobacter vinifirmus FB1.</title>
        <authorList>
            <person name="Stepanov V.G."/>
            <person name="Roberts D.J."/>
            <person name="Fox G.E."/>
        </authorList>
    </citation>
    <scope>NUCLEOTIDE SEQUENCE [LARGE SCALE GENOMIC DNA]</scope>
    <source>
        <strain evidence="11 12">FB1</strain>
    </source>
</reference>
<dbReference type="PANTHER" id="PTHR33751:SF9">
    <property type="entry name" value="CYTOCHROME C4"/>
    <property type="match status" value="1"/>
</dbReference>
<feature type="binding site" description="covalent" evidence="8">
    <location>
        <position position="65"/>
    </location>
    <ligand>
        <name>heme c</name>
        <dbReference type="ChEBI" id="CHEBI:61717"/>
        <label>1</label>
    </ligand>
</feature>
<feature type="binding site" description="covalent" evidence="8">
    <location>
        <position position="62"/>
    </location>
    <ligand>
        <name>heme c</name>
        <dbReference type="ChEBI" id="CHEBI:61717"/>
        <label>1</label>
    </ligand>
</feature>
<keyword evidence="12" id="KW-1185">Reference proteome</keyword>
<dbReference type="Pfam" id="PF00034">
    <property type="entry name" value="Cytochrom_C"/>
    <property type="match status" value="1"/>
</dbReference>
<gene>
    <name evidence="11" type="ORF">B9Q17_01750</name>
</gene>
<keyword evidence="6" id="KW-0249">Electron transport</keyword>
<evidence type="ECO:0000256" key="4">
    <source>
        <dbReference type="ARBA" id="ARBA00022723"/>
    </source>
</evidence>
<feature type="binding site" description="axial binding residue" evidence="9">
    <location>
        <position position="105"/>
    </location>
    <ligand>
        <name>heme c</name>
        <dbReference type="ChEBI" id="CHEBI:61717"/>
        <label>1</label>
    </ligand>
    <ligandPart>
        <name>Fe</name>
        <dbReference type="ChEBI" id="CHEBI:18248"/>
    </ligandPart>
</feature>
<dbReference type="InterPro" id="IPR024167">
    <property type="entry name" value="Cytochrome_c4-like"/>
</dbReference>
<evidence type="ECO:0000256" key="3">
    <source>
        <dbReference type="ARBA" id="ARBA00022617"/>
    </source>
</evidence>
<evidence type="ECO:0000256" key="9">
    <source>
        <dbReference type="PIRSR" id="PIRSR000005-2"/>
    </source>
</evidence>